<proteinExistence type="predicted"/>
<feature type="region of interest" description="Disordered" evidence="1">
    <location>
        <begin position="1"/>
        <end position="40"/>
    </location>
</feature>
<sequence length="61" mass="6703">MSDLQKRGAEGIEFELREPAAGKRPRKNSTSTPTHTGGDTLWVKDLRAFGPELFIPSTSLC</sequence>
<dbReference type="AlphaFoldDB" id="A0A2P6NE69"/>
<organism evidence="2 3">
    <name type="scientific">Planoprotostelium fungivorum</name>
    <dbReference type="NCBI Taxonomy" id="1890364"/>
    <lineage>
        <taxon>Eukaryota</taxon>
        <taxon>Amoebozoa</taxon>
        <taxon>Evosea</taxon>
        <taxon>Variosea</taxon>
        <taxon>Cavosteliida</taxon>
        <taxon>Cavosteliaceae</taxon>
        <taxon>Planoprotostelium</taxon>
    </lineage>
</organism>
<dbReference type="Proteomes" id="UP000241769">
    <property type="component" value="Unassembled WGS sequence"/>
</dbReference>
<comment type="caution">
    <text evidence="2">The sequence shown here is derived from an EMBL/GenBank/DDBJ whole genome shotgun (WGS) entry which is preliminary data.</text>
</comment>
<keyword evidence="3" id="KW-1185">Reference proteome</keyword>
<name>A0A2P6NE69_9EUKA</name>
<evidence type="ECO:0000256" key="1">
    <source>
        <dbReference type="SAM" id="MobiDB-lite"/>
    </source>
</evidence>
<evidence type="ECO:0000313" key="3">
    <source>
        <dbReference type="Proteomes" id="UP000241769"/>
    </source>
</evidence>
<dbReference type="InParanoid" id="A0A2P6NE69"/>
<feature type="compositionally biased region" description="Basic and acidic residues" evidence="1">
    <location>
        <begin position="1"/>
        <end position="21"/>
    </location>
</feature>
<reference evidence="2 3" key="1">
    <citation type="journal article" date="2018" name="Genome Biol. Evol.">
        <title>Multiple Roots of Fruiting Body Formation in Amoebozoa.</title>
        <authorList>
            <person name="Hillmann F."/>
            <person name="Forbes G."/>
            <person name="Novohradska S."/>
            <person name="Ferling I."/>
            <person name="Riege K."/>
            <person name="Groth M."/>
            <person name="Westermann M."/>
            <person name="Marz M."/>
            <person name="Spaller T."/>
            <person name="Winckler T."/>
            <person name="Schaap P."/>
            <person name="Glockner G."/>
        </authorList>
    </citation>
    <scope>NUCLEOTIDE SEQUENCE [LARGE SCALE GENOMIC DNA]</scope>
    <source>
        <strain evidence="2 3">Jena</strain>
    </source>
</reference>
<dbReference type="EMBL" id="MDYQ01000107">
    <property type="protein sequence ID" value="PRP82256.1"/>
    <property type="molecule type" value="Genomic_DNA"/>
</dbReference>
<accession>A0A2P6NE69</accession>
<gene>
    <name evidence="2" type="ORF">PROFUN_06268</name>
</gene>
<feature type="compositionally biased region" description="Polar residues" evidence="1">
    <location>
        <begin position="28"/>
        <end position="37"/>
    </location>
</feature>
<protein>
    <submittedName>
        <fullName evidence="2">Uncharacterized protein</fullName>
    </submittedName>
</protein>
<evidence type="ECO:0000313" key="2">
    <source>
        <dbReference type="EMBL" id="PRP82256.1"/>
    </source>
</evidence>